<keyword evidence="2 9" id="KW-0813">Transport</keyword>
<protein>
    <recommendedName>
        <fullName evidence="9">Sodium/hydrogen exchanger</fullName>
    </recommendedName>
</protein>
<feature type="transmembrane region" description="Helical" evidence="11">
    <location>
        <begin position="131"/>
        <end position="153"/>
    </location>
</feature>
<dbReference type="PANTHER" id="PTHR10110:SF126">
    <property type="entry name" value="NA(+)_H(+) EXCHANGER PROTEIN 7"/>
    <property type="match status" value="1"/>
</dbReference>
<keyword evidence="7 11" id="KW-0472">Membrane</keyword>
<feature type="transmembrane region" description="Helical" evidence="11">
    <location>
        <begin position="389"/>
        <end position="415"/>
    </location>
</feature>
<dbReference type="InterPro" id="IPR006153">
    <property type="entry name" value="Cation/H_exchanger_TM"/>
</dbReference>
<comment type="subcellular location">
    <subcellularLocation>
        <location evidence="1">Membrane</location>
        <topology evidence="1">Multi-pass membrane protein</topology>
    </subcellularLocation>
</comment>
<dbReference type="Proteomes" id="UP000311919">
    <property type="component" value="Unassembled WGS sequence"/>
</dbReference>
<keyword evidence="8 9" id="KW-0739">Sodium transport</keyword>
<feature type="transmembrane region" description="Helical" evidence="11">
    <location>
        <begin position="101"/>
        <end position="119"/>
    </location>
</feature>
<feature type="transmembrane region" description="Helical" evidence="11">
    <location>
        <begin position="204"/>
        <end position="223"/>
    </location>
</feature>
<feature type="region of interest" description="Disordered" evidence="10">
    <location>
        <begin position="749"/>
        <end position="806"/>
    </location>
</feature>
<evidence type="ECO:0000313" key="13">
    <source>
        <dbReference type="EMBL" id="TNN08426.1"/>
    </source>
</evidence>
<evidence type="ECO:0000256" key="5">
    <source>
        <dbReference type="ARBA" id="ARBA00023053"/>
    </source>
</evidence>
<keyword evidence="14" id="KW-1185">Reference proteome</keyword>
<sequence>MKFNTLLLYIINTIIIIIIICIYAIECNENHIKQLINNNNNNHSNNNNNINEEYENEIVVVKWKFHEFEIHIAVMIFLLVMILIKMAYHRVPYLSLYLPESFVLIVIGIIFGAIVRYGIEKGVTKKSVWKLTPGLFFTYLLPPIVLESAYSLYNRTFSEYLGVVLIFAVLGTIFNFLIIGFIMYGIYIIGGFGQPLLDMDVKSFLLFSSLIVAVDPVAVLAIFQDIGVELGLYYIVFGESLLNDAVTVVLYDIMDAFTGKEIVTGREIGIGIASFFTVSFGGLFIGVIYGIITCLITRIKSRLNAFTLLLLAYFSYIMADCVGWSGIISMIGCGLVQAAYAFHNLDRHSITMVRNLTKVVSEMSESVIFLFLGIEVVSTKLVWHTGYILWALVWCLIARAVVVFGITAIVNSIPFSNTHISFTQQIVLIYGGLRGAVAFSLSVLILPSKLGPNGVYNRELIVTTTLFIILFTVGFMGITMKPLVKLLRIRMENKQKLSLFDSLNDSIIDETLAGIESLVGSIGRNAMRDLILRLDERYLRRVLQREPDVYDQKMLKVYEKIALKMHHATMRPSKTEIILKDLPETLKTRFITSHISTVSIPGLITGNLSTLNLSSMTKSDLTNNLLDTSELSRDIESNGNNNLTRRRLSTITTDSCTTPDVKQALRYSRRPSLAPKQKRQLDFDEAFLDVMKSRSLALKHLKRSTIDNTNNLLTNSNGKQNQAYLNEEEEVAEDDSEEDFIDKLKALNKAKQNEEAGEEDLKDKLSNNDDGDRDQNDQNDENDENAMKSVKFSVDTDDLSKNFHRL</sequence>
<evidence type="ECO:0000256" key="4">
    <source>
        <dbReference type="ARBA" id="ARBA00022989"/>
    </source>
</evidence>
<dbReference type="OrthoDB" id="196264at2759"/>
<keyword evidence="3 9" id="KW-0812">Transmembrane</keyword>
<feature type="domain" description="Cation/H+ exchanger transmembrane" evidence="12">
    <location>
        <begin position="88"/>
        <end position="485"/>
    </location>
</feature>
<feature type="compositionally biased region" description="Basic and acidic residues" evidence="10">
    <location>
        <begin position="749"/>
        <end position="767"/>
    </location>
</feature>
<feature type="transmembrane region" description="Helical" evidence="11">
    <location>
        <begin position="165"/>
        <end position="192"/>
    </location>
</feature>
<feature type="transmembrane region" description="Helical" evidence="11">
    <location>
        <begin position="427"/>
        <end position="448"/>
    </location>
</feature>
<feature type="transmembrane region" description="Helical" evidence="11">
    <location>
        <begin position="325"/>
        <end position="345"/>
    </location>
</feature>
<dbReference type="GO" id="GO:0015385">
    <property type="term" value="F:sodium:proton antiporter activity"/>
    <property type="evidence" value="ECO:0007669"/>
    <property type="project" value="InterPro"/>
</dbReference>
<dbReference type="PRINTS" id="PR01084">
    <property type="entry name" value="NAHEXCHNGR"/>
</dbReference>
<evidence type="ECO:0000256" key="9">
    <source>
        <dbReference type="RuleBase" id="RU003722"/>
    </source>
</evidence>
<organism evidence="13 14">
    <name type="scientific">Schistosoma japonicum</name>
    <name type="common">Blood fluke</name>
    <dbReference type="NCBI Taxonomy" id="6182"/>
    <lineage>
        <taxon>Eukaryota</taxon>
        <taxon>Metazoa</taxon>
        <taxon>Spiralia</taxon>
        <taxon>Lophotrochozoa</taxon>
        <taxon>Platyhelminthes</taxon>
        <taxon>Trematoda</taxon>
        <taxon>Digenea</taxon>
        <taxon>Strigeidida</taxon>
        <taxon>Schistosomatoidea</taxon>
        <taxon>Schistosomatidae</taxon>
        <taxon>Schistosoma</taxon>
    </lineage>
</organism>
<feature type="compositionally biased region" description="Acidic residues" evidence="10">
    <location>
        <begin position="769"/>
        <end position="784"/>
    </location>
</feature>
<dbReference type="PANTHER" id="PTHR10110">
    <property type="entry name" value="SODIUM/HYDROGEN EXCHANGER"/>
    <property type="match status" value="1"/>
</dbReference>
<dbReference type="NCBIfam" id="TIGR00840">
    <property type="entry name" value="b_cpa1"/>
    <property type="match status" value="1"/>
</dbReference>
<dbReference type="Gene3D" id="6.10.140.1330">
    <property type="match status" value="1"/>
</dbReference>
<evidence type="ECO:0000256" key="11">
    <source>
        <dbReference type="SAM" id="Phobius"/>
    </source>
</evidence>
<reference evidence="13 14" key="1">
    <citation type="submission" date="2019-03" db="EMBL/GenBank/DDBJ databases">
        <title>An improved genome assembly of the fluke Schistosoma japonicum.</title>
        <authorList>
            <person name="Hu W."/>
            <person name="Luo F."/>
            <person name="Yin M."/>
            <person name="Mo X."/>
            <person name="Sun C."/>
            <person name="Wu Q."/>
            <person name="Zhu B."/>
            <person name="Xiang M."/>
            <person name="Wang J."/>
            <person name="Wang Y."/>
            <person name="Zhang T."/>
            <person name="Xu B."/>
            <person name="Zheng H."/>
            <person name="Feng Z."/>
        </authorList>
    </citation>
    <scope>NUCLEOTIDE SEQUENCE [LARGE SCALE GENOMIC DNA]</scope>
    <source>
        <strain evidence="13">HuSjv2</strain>
        <tissue evidence="13">Worms</tissue>
    </source>
</reference>
<proteinExistence type="inferred from homology"/>
<dbReference type="AlphaFoldDB" id="A0A4Z2CVZ0"/>
<dbReference type="InterPro" id="IPR004709">
    <property type="entry name" value="NaH_exchanger"/>
</dbReference>
<feature type="transmembrane region" description="Helical" evidence="11">
    <location>
        <begin position="268"/>
        <end position="291"/>
    </location>
</feature>
<feature type="transmembrane region" description="Helical" evidence="11">
    <location>
        <begin position="303"/>
        <end position="319"/>
    </location>
</feature>
<dbReference type="GO" id="GO:0051453">
    <property type="term" value="P:regulation of intracellular pH"/>
    <property type="evidence" value="ECO:0007669"/>
    <property type="project" value="TreeGrafter"/>
</dbReference>
<evidence type="ECO:0000313" key="14">
    <source>
        <dbReference type="Proteomes" id="UP000311919"/>
    </source>
</evidence>
<evidence type="ECO:0000256" key="6">
    <source>
        <dbReference type="ARBA" id="ARBA00023065"/>
    </source>
</evidence>
<dbReference type="EMBL" id="SKCS01000409">
    <property type="protein sequence ID" value="TNN08426.1"/>
    <property type="molecule type" value="Genomic_DNA"/>
</dbReference>
<evidence type="ECO:0000256" key="2">
    <source>
        <dbReference type="ARBA" id="ARBA00022448"/>
    </source>
</evidence>
<evidence type="ECO:0000256" key="10">
    <source>
        <dbReference type="SAM" id="MobiDB-lite"/>
    </source>
</evidence>
<accession>A0A4Z2CVZ0</accession>
<comment type="similarity">
    <text evidence="9">Belongs to the monovalent cation:proton antiporter 1 (CPA1) transporter (TC 2.A.36) family.</text>
</comment>
<feature type="transmembrane region" description="Helical" evidence="11">
    <location>
        <begin position="460"/>
        <end position="484"/>
    </location>
</feature>
<evidence type="ECO:0000256" key="7">
    <source>
        <dbReference type="ARBA" id="ARBA00023136"/>
    </source>
</evidence>
<comment type="caution">
    <text evidence="13">The sequence shown here is derived from an EMBL/GenBank/DDBJ whole genome shotgun (WGS) entry which is preliminary data.</text>
</comment>
<keyword evidence="4 11" id="KW-1133">Transmembrane helix</keyword>
<dbReference type="GO" id="GO:0098719">
    <property type="term" value="P:sodium ion import across plasma membrane"/>
    <property type="evidence" value="ECO:0007669"/>
    <property type="project" value="TreeGrafter"/>
</dbReference>
<name>A0A4Z2CVZ0_SCHJA</name>
<feature type="transmembrane region" description="Helical" evidence="11">
    <location>
        <begin position="70"/>
        <end position="89"/>
    </location>
</feature>
<feature type="transmembrane region" description="Helical" evidence="11">
    <location>
        <begin position="6"/>
        <end position="25"/>
    </location>
</feature>
<dbReference type="InterPro" id="IPR018422">
    <property type="entry name" value="Cation/H_exchanger_CPA1"/>
</dbReference>
<evidence type="ECO:0000259" key="12">
    <source>
        <dbReference type="Pfam" id="PF00999"/>
    </source>
</evidence>
<keyword evidence="5" id="KW-0915">Sodium</keyword>
<dbReference type="GO" id="GO:0005886">
    <property type="term" value="C:plasma membrane"/>
    <property type="evidence" value="ECO:0007669"/>
    <property type="project" value="TreeGrafter"/>
</dbReference>
<gene>
    <name evidence="13" type="ORF">EWB00_007042</name>
</gene>
<keyword evidence="9" id="KW-0050">Antiport</keyword>
<dbReference type="Pfam" id="PF00999">
    <property type="entry name" value="Na_H_Exchanger"/>
    <property type="match status" value="1"/>
</dbReference>
<keyword evidence="6 9" id="KW-0406">Ion transport</keyword>
<evidence type="ECO:0000256" key="1">
    <source>
        <dbReference type="ARBA" id="ARBA00004141"/>
    </source>
</evidence>
<evidence type="ECO:0000256" key="8">
    <source>
        <dbReference type="ARBA" id="ARBA00023201"/>
    </source>
</evidence>
<evidence type="ECO:0000256" key="3">
    <source>
        <dbReference type="ARBA" id="ARBA00022692"/>
    </source>
</evidence>
<dbReference type="STRING" id="6182.A0A4Z2CVZ0"/>
<dbReference type="GO" id="GO:0015386">
    <property type="term" value="F:potassium:proton antiporter activity"/>
    <property type="evidence" value="ECO:0007669"/>
    <property type="project" value="TreeGrafter"/>
</dbReference>